<dbReference type="SUPFAM" id="SSF111283">
    <property type="entry name" value="Putative modulator of DNA gyrase, PmbA/TldD"/>
    <property type="match status" value="1"/>
</dbReference>
<evidence type="ECO:0000259" key="4">
    <source>
        <dbReference type="Pfam" id="PF19290"/>
    </source>
</evidence>
<feature type="domain" description="Metalloprotease TldD/E C-terminal" evidence="3">
    <location>
        <begin position="219"/>
        <end position="440"/>
    </location>
</feature>
<dbReference type="RefSeq" id="WP_128520300.1">
    <property type="nucleotide sequence ID" value="NZ_RJQC01000002.1"/>
</dbReference>
<evidence type="ECO:0000259" key="3">
    <source>
        <dbReference type="Pfam" id="PF19289"/>
    </source>
</evidence>
<reference evidence="5 6" key="1">
    <citation type="submission" date="2018-11" db="EMBL/GenBank/DDBJ databases">
        <title>Clostridium sp. nov., a member of the family Erysipelotrichaceae isolated from pig faeces.</title>
        <authorList>
            <person name="Chang Y.-H."/>
        </authorList>
    </citation>
    <scope>NUCLEOTIDE SEQUENCE [LARGE SCALE GENOMIC DNA]</scope>
    <source>
        <strain evidence="5 6">YH-panp20</strain>
    </source>
</reference>
<dbReference type="GO" id="GO:0008237">
    <property type="term" value="F:metallopeptidase activity"/>
    <property type="evidence" value="ECO:0007669"/>
    <property type="project" value="InterPro"/>
</dbReference>
<dbReference type="InterPro" id="IPR036059">
    <property type="entry name" value="TldD/PmbA_sf"/>
</dbReference>
<organism evidence="5 6">
    <name type="scientific">Absicoccus porci</name>
    <dbReference type="NCBI Taxonomy" id="2486576"/>
    <lineage>
        <taxon>Bacteria</taxon>
        <taxon>Bacillati</taxon>
        <taxon>Bacillota</taxon>
        <taxon>Erysipelotrichia</taxon>
        <taxon>Erysipelotrichales</taxon>
        <taxon>Erysipelotrichaceae</taxon>
        <taxon>Absicoccus</taxon>
    </lineage>
</organism>
<accession>A0A3N0I1D6</accession>
<dbReference type="InterPro" id="IPR002510">
    <property type="entry name" value="Metalloprtase-TldD/E_N"/>
</dbReference>
<dbReference type="InterPro" id="IPR045570">
    <property type="entry name" value="Metalloprtase-TldD/E_cen_dom"/>
</dbReference>
<dbReference type="Proteomes" id="UP000276568">
    <property type="component" value="Unassembled WGS sequence"/>
</dbReference>
<dbReference type="AlphaFoldDB" id="A0A3N0I1D6"/>
<proteinExistence type="inferred from homology"/>
<dbReference type="Pfam" id="PF19290">
    <property type="entry name" value="PmbA_TldD_2nd"/>
    <property type="match status" value="1"/>
</dbReference>
<dbReference type="Pfam" id="PF01523">
    <property type="entry name" value="PmbA_TldD_1st"/>
    <property type="match status" value="1"/>
</dbReference>
<evidence type="ECO:0000313" key="6">
    <source>
        <dbReference type="Proteomes" id="UP000276568"/>
    </source>
</evidence>
<dbReference type="EMBL" id="RJQC01000002">
    <property type="protein sequence ID" value="RNM30386.1"/>
    <property type="molecule type" value="Genomic_DNA"/>
</dbReference>
<dbReference type="InterPro" id="IPR045569">
    <property type="entry name" value="Metalloprtase-TldD/E_C"/>
</dbReference>
<gene>
    <name evidence="5" type="ORF">EDX97_06245</name>
</gene>
<protein>
    <submittedName>
        <fullName evidence="5">TldD/PmbA family protein</fullName>
    </submittedName>
</protein>
<evidence type="ECO:0000256" key="1">
    <source>
        <dbReference type="ARBA" id="ARBA00005836"/>
    </source>
</evidence>
<keyword evidence="6" id="KW-1185">Reference proteome</keyword>
<dbReference type="PANTHER" id="PTHR43421">
    <property type="entry name" value="METALLOPROTEASE PMBA"/>
    <property type="match status" value="1"/>
</dbReference>
<dbReference type="InterPro" id="IPR047657">
    <property type="entry name" value="PmbA"/>
</dbReference>
<feature type="domain" description="Metalloprotease TldD/E central" evidence="4">
    <location>
        <begin position="110"/>
        <end position="209"/>
    </location>
</feature>
<dbReference type="InterPro" id="IPR035068">
    <property type="entry name" value="TldD/PmbA_N"/>
</dbReference>
<dbReference type="GO" id="GO:0005829">
    <property type="term" value="C:cytosol"/>
    <property type="evidence" value="ECO:0007669"/>
    <property type="project" value="TreeGrafter"/>
</dbReference>
<name>A0A3N0I1D6_9FIRM</name>
<dbReference type="Gene3D" id="3.30.2290.10">
    <property type="entry name" value="PmbA/TldD superfamily"/>
    <property type="match status" value="1"/>
</dbReference>
<dbReference type="Pfam" id="PF19289">
    <property type="entry name" value="PmbA_TldD_3rd"/>
    <property type="match status" value="1"/>
</dbReference>
<dbReference type="PANTHER" id="PTHR43421:SF1">
    <property type="entry name" value="METALLOPROTEASE PMBA"/>
    <property type="match status" value="1"/>
</dbReference>
<sequence length="441" mass="49421">MNKEQWIKRALQKGIEAFEIYQSVQTEKSITWFDGHMDTMTTSHVLGTSIRGIYDGNMANIAMEEVNDDQMDDVLDELIEQAKVITTKDKDVLRKPESFDDVESPKDWVAPTTDDIKDCLMSLEKELLAYDPRVIQVASLGWEESTSSREITNSYGMHVADQTQVQYLIASVVVRENDVIKDDYQIEIIENLNQFDHQAFVKKLCDKALFKLHATSLKSGEYPVIFSYEAMTSLFGSFVNFFNGDLIYKGISPIKDKLNERIFSNKITIIDDPQNTDCLTIANFDDEGCPTRAKVLVNDGIFANMLHDTKSGNRMGMESTGNGFKSGYAGAVSVQPMNCYIEPGQYTLDELCEQMKDGVVITDLQGLHAGLDFVSGNFSLQASGYTVKDGKKDHALALITVADNFLELMNKVVEVGNDLDWQYHQVASPSIRFTKCAISGQ</sequence>
<comment type="similarity">
    <text evidence="1">Belongs to the peptidase U62 family.</text>
</comment>
<dbReference type="OrthoDB" id="9803618at2"/>
<evidence type="ECO:0000313" key="5">
    <source>
        <dbReference type="EMBL" id="RNM30386.1"/>
    </source>
</evidence>
<feature type="domain" description="Metalloprotease TldD/E N-terminal" evidence="2">
    <location>
        <begin position="19"/>
        <end position="82"/>
    </location>
</feature>
<evidence type="ECO:0000259" key="2">
    <source>
        <dbReference type="Pfam" id="PF01523"/>
    </source>
</evidence>
<comment type="caution">
    <text evidence="5">The sequence shown here is derived from an EMBL/GenBank/DDBJ whole genome shotgun (WGS) entry which is preliminary data.</text>
</comment>
<dbReference type="GO" id="GO:0006508">
    <property type="term" value="P:proteolysis"/>
    <property type="evidence" value="ECO:0007669"/>
    <property type="project" value="InterPro"/>
</dbReference>